<dbReference type="GO" id="GO:0047470">
    <property type="term" value="F:(1,4)-alpha-D-glucan 1-alpha-D-glucosylmutase activity"/>
    <property type="evidence" value="ECO:0007669"/>
    <property type="project" value="TreeGrafter"/>
</dbReference>
<dbReference type="Gene3D" id="3.30.1590.10">
    <property type="entry name" value="Maltooligosyl trehalose synthase, domain 2"/>
    <property type="match status" value="1"/>
</dbReference>
<evidence type="ECO:0000259" key="1">
    <source>
        <dbReference type="SMART" id="SM00642"/>
    </source>
</evidence>
<dbReference type="InterPro" id="IPR017853">
    <property type="entry name" value="GH"/>
</dbReference>
<keyword evidence="3" id="KW-1185">Reference proteome</keyword>
<dbReference type="GO" id="GO:0005992">
    <property type="term" value="P:trehalose biosynthetic process"/>
    <property type="evidence" value="ECO:0007669"/>
    <property type="project" value="TreeGrafter"/>
</dbReference>
<dbReference type="CDD" id="cd11336">
    <property type="entry name" value="AmyAc_MTSase"/>
    <property type="match status" value="1"/>
</dbReference>
<dbReference type="Pfam" id="PF00128">
    <property type="entry name" value="Alpha-amylase"/>
    <property type="match status" value="1"/>
</dbReference>
<dbReference type="EMBL" id="JAERWL010000002">
    <property type="protein sequence ID" value="MBM9475261.1"/>
    <property type="molecule type" value="Genomic_DNA"/>
</dbReference>
<dbReference type="InterPro" id="IPR012767">
    <property type="entry name" value="Trehalose_TreY"/>
</dbReference>
<accession>A0A939C1Q9</accession>
<dbReference type="InterPro" id="IPR006047">
    <property type="entry name" value="GH13_cat_dom"/>
</dbReference>
<dbReference type="NCBIfam" id="TIGR02401">
    <property type="entry name" value="trehalose_TreY"/>
    <property type="match status" value="1"/>
</dbReference>
<dbReference type="RefSeq" id="WP_205255393.1">
    <property type="nucleotide sequence ID" value="NZ_BAAAPV010000001.1"/>
</dbReference>
<organism evidence="2 3">
    <name type="scientific">Nakamurella flavida</name>
    <dbReference type="NCBI Taxonomy" id="363630"/>
    <lineage>
        <taxon>Bacteria</taxon>
        <taxon>Bacillati</taxon>
        <taxon>Actinomycetota</taxon>
        <taxon>Actinomycetes</taxon>
        <taxon>Nakamurellales</taxon>
        <taxon>Nakamurellaceae</taxon>
        <taxon>Nakamurella</taxon>
    </lineage>
</organism>
<evidence type="ECO:0000313" key="2">
    <source>
        <dbReference type="EMBL" id="MBM9475261.1"/>
    </source>
</evidence>
<dbReference type="AlphaFoldDB" id="A0A939C1Q9"/>
<dbReference type="SMART" id="SM00642">
    <property type="entry name" value="Aamy"/>
    <property type="match status" value="1"/>
</dbReference>
<dbReference type="Gene3D" id="1.10.10.470">
    <property type="entry name" value="Maltooligosyl trehalose synthase, domain 4"/>
    <property type="match status" value="1"/>
</dbReference>
<protein>
    <submittedName>
        <fullName evidence="2">Malto-oligosyltrehalose synthase</fullName>
    </submittedName>
</protein>
<dbReference type="Gene3D" id="1.10.150.200">
    <property type="entry name" value="Maltooligosyl trehalose synthase, domain 3"/>
    <property type="match status" value="1"/>
</dbReference>
<dbReference type="Gene3D" id="3.20.20.80">
    <property type="entry name" value="Glycosidases"/>
    <property type="match status" value="1"/>
</dbReference>
<sequence length="761" mass="83204">MKIPVSTYRLQITESFDLHAAAALVPQIARLGADWVYLSPILQAEEGSEHGYDVTDHSRVDVSRGGSAGLAAVAQAAHAAGLGVLADIVPNHVGVATAAQSVWWWDVLTHGRGSRYAEAFDIDWAAGDGRLRLPVLGDGPDELDELVVKDGELHYYDNRYPIAAGTGGGTAKQVHDRQAYELVSWRRADAELNYRRFFAVTTLAGIRVELPAVFDESHAEIKRWIDEGLIDGLRIDHPDGLYDPGAYLDRLAQLTGGRYVLVEKIIEGDETVPASWATAGTTGYEALAALDRVLVDPAGQEALDLLDTDLRGGLVVDWGRMTRSTKRAVADGILRSEVLRLARLVPDIEGADDAIAELLSSFSVYRTYLPLGEQYLDEALAFATATRPDLADTLRQVSERLREIGTEFSTRFQQTSGMVMAKGVEDCAFYRWTRLTSLTEVGADPAEFSLPPQEFHRVQIERGRRSPYAMTTMTTHDTKRSEDTRARISVVAEIAADWSADVRQWLAWAPLADGPLANLLFQAAVGAWPIERERLHAYAEKASREAGNSTAWIDGDEDFEKTMHALVDAIYDHPRLHAAVLRTVDRLAGPGRVNGLTAKLVQLTSTGVPDVYQGSELWERSLVDPDNRRPVDHPLRAELLTRIDGGWVPPVDEEGAAKLLVTTRALHLRRDRPELFTGYTPITASGPAADHLLGFDRGGAITLATRLPVGLERVGGWSGTTVELSADLTDVLTGRELAGGTTEVGELFAHYPVALLAPTER</sequence>
<dbReference type="Proteomes" id="UP000663801">
    <property type="component" value="Unassembled WGS sequence"/>
</dbReference>
<dbReference type="PANTHER" id="PTHR10357:SF216">
    <property type="entry name" value="MALTOOLIGOSYL TREHALOSE SYNTHASE-RELATED"/>
    <property type="match status" value="1"/>
</dbReference>
<dbReference type="PANTHER" id="PTHR10357">
    <property type="entry name" value="ALPHA-AMYLASE FAMILY MEMBER"/>
    <property type="match status" value="1"/>
</dbReference>
<gene>
    <name evidence="2" type="primary">treY</name>
    <name evidence="2" type="ORF">JL107_02270</name>
</gene>
<feature type="domain" description="Glycosyl hydrolase family 13 catalytic" evidence="1">
    <location>
        <begin position="11"/>
        <end position="646"/>
    </location>
</feature>
<reference evidence="2" key="1">
    <citation type="submission" date="2021-01" db="EMBL/GenBank/DDBJ databases">
        <title>KCTC 19127 draft genome.</title>
        <authorList>
            <person name="An D."/>
        </authorList>
    </citation>
    <scope>NUCLEOTIDE SEQUENCE</scope>
    <source>
        <strain evidence="2">KCTC 19127</strain>
    </source>
</reference>
<dbReference type="SUPFAM" id="SSF51445">
    <property type="entry name" value="(Trans)glycosidases"/>
    <property type="match status" value="1"/>
</dbReference>
<proteinExistence type="predicted"/>
<name>A0A939C1Q9_9ACTN</name>
<comment type="caution">
    <text evidence="2">The sequence shown here is derived from an EMBL/GenBank/DDBJ whole genome shotgun (WGS) entry which is preliminary data.</text>
</comment>
<dbReference type="InterPro" id="IPR013797">
    <property type="entry name" value="Maltooligo_trehalose_synth_4"/>
</dbReference>
<dbReference type="GO" id="GO:0030980">
    <property type="term" value="P:alpha-glucan catabolic process"/>
    <property type="evidence" value="ECO:0007669"/>
    <property type="project" value="TreeGrafter"/>
</dbReference>
<evidence type="ECO:0000313" key="3">
    <source>
        <dbReference type="Proteomes" id="UP000663801"/>
    </source>
</evidence>